<organism evidence="1 2">
    <name type="scientific">Clathrus columnatus</name>
    <dbReference type="NCBI Taxonomy" id="1419009"/>
    <lineage>
        <taxon>Eukaryota</taxon>
        <taxon>Fungi</taxon>
        <taxon>Dikarya</taxon>
        <taxon>Basidiomycota</taxon>
        <taxon>Agaricomycotina</taxon>
        <taxon>Agaricomycetes</taxon>
        <taxon>Phallomycetidae</taxon>
        <taxon>Phallales</taxon>
        <taxon>Clathraceae</taxon>
        <taxon>Clathrus</taxon>
    </lineage>
</organism>
<dbReference type="EMBL" id="BPWL01000004">
    <property type="protein sequence ID" value="GJJ09814.1"/>
    <property type="molecule type" value="Genomic_DNA"/>
</dbReference>
<gene>
    <name evidence="1" type="ORF">Clacol_004038</name>
</gene>
<accession>A0AAV5A9B7</accession>
<name>A0AAV5A9B7_9AGAM</name>
<keyword evidence="2" id="KW-1185">Reference proteome</keyword>
<proteinExistence type="predicted"/>
<dbReference type="AlphaFoldDB" id="A0AAV5A9B7"/>
<sequence>MNVSTSLYKPSDILSTLAKALPKQQFNHLLQKEISPILDKLPIKQQEELWNSICSGLPAQLQLNGELSKIADVRVFAFFPPTGLPLTQASTQLAPFLAFKYKIQFQTYLGIVKSYPTFNDALLSITQEAVFRGACKEKEVPWIEALQISHFGESLKDVVKLLQAIDQDDNIKNVETVKQNALTYLMDVHGTGNSRIIEAEAEGYLEKWLKDTLCTLAQFFPNLEEAKIRLQTELGRSGMLIPNSKWPLSRIEKRKEILAGFVREAKIDVRKTNPNSSLKGNCNSMRKLANEMGIWVVILDGYSKRNFGMNSNILCDTILHDWVDSVIYDIVGAAEALEV</sequence>
<evidence type="ECO:0000313" key="1">
    <source>
        <dbReference type="EMBL" id="GJJ09814.1"/>
    </source>
</evidence>
<evidence type="ECO:0000313" key="2">
    <source>
        <dbReference type="Proteomes" id="UP001050691"/>
    </source>
</evidence>
<protein>
    <submittedName>
        <fullName evidence="1">Uncharacterized protein</fullName>
    </submittedName>
</protein>
<reference evidence="1" key="1">
    <citation type="submission" date="2021-10" db="EMBL/GenBank/DDBJ databases">
        <title>De novo Genome Assembly of Clathrus columnatus (Basidiomycota, Fungi) Using Illumina and Nanopore Sequence Data.</title>
        <authorList>
            <person name="Ogiso-Tanaka E."/>
            <person name="Itagaki H."/>
            <person name="Hosoya T."/>
            <person name="Hosaka K."/>
        </authorList>
    </citation>
    <scope>NUCLEOTIDE SEQUENCE</scope>
    <source>
        <strain evidence="1">MO-923</strain>
    </source>
</reference>
<comment type="caution">
    <text evidence="1">The sequence shown here is derived from an EMBL/GenBank/DDBJ whole genome shotgun (WGS) entry which is preliminary data.</text>
</comment>
<dbReference type="Proteomes" id="UP001050691">
    <property type="component" value="Unassembled WGS sequence"/>
</dbReference>